<evidence type="ECO:0000313" key="1">
    <source>
        <dbReference type="EMBL" id="CAH2073126.1"/>
    </source>
</evidence>
<dbReference type="Proteomes" id="UP000837857">
    <property type="component" value="Chromosome 7"/>
</dbReference>
<proteinExistence type="predicted"/>
<gene>
    <name evidence="1" type="ORF">IPOD504_LOCUS15495</name>
</gene>
<protein>
    <submittedName>
        <fullName evidence="1">Uncharacterized protein</fullName>
    </submittedName>
</protein>
<reference evidence="1" key="1">
    <citation type="submission" date="2022-03" db="EMBL/GenBank/DDBJ databases">
        <authorList>
            <person name="Martin H S."/>
        </authorList>
    </citation>
    <scope>NUCLEOTIDE SEQUENCE</scope>
</reference>
<feature type="non-terminal residue" evidence="1">
    <location>
        <position position="130"/>
    </location>
</feature>
<evidence type="ECO:0000313" key="2">
    <source>
        <dbReference type="Proteomes" id="UP000837857"/>
    </source>
</evidence>
<keyword evidence="2" id="KW-1185">Reference proteome</keyword>
<dbReference type="EMBL" id="OW152819">
    <property type="protein sequence ID" value="CAH2073126.1"/>
    <property type="molecule type" value="Genomic_DNA"/>
</dbReference>
<sequence length="130" mass="14157">MASALWPAGSRVNGDIDFPAQAPPVIISDRGDLLAARRPRNGRPINDFARSAAARGDTIKLLAAGEARRKTYDYIRVERHGGEVTELQIAAIAGRTQIAWPTRAQGWLGADGNVFKRQGYGQLFKLIQST</sequence>
<accession>A0ABN8J233</accession>
<organism evidence="1 2">
    <name type="scientific">Iphiclides podalirius</name>
    <name type="common">scarce swallowtail</name>
    <dbReference type="NCBI Taxonomy" id="110791"/>
    <lineage>
        <taxon>Eukaryota</taxon>
        <taxon>Metazoa</taxon>
        <taxon>Ecdysozoa</taxon>
        <taxon>Arthropoda</taxon>
        <taxon>Hexapoda</taxon>
        <taxon>Insecta</taxon>
        <taxon>Pterygota</taxon>
        <taxon>Neoptera</taxon>
        <taxon>Endopterygota</taxon>
        <taxon>Lepidoptera</taxon>
        <taxon>Glossata</taxon>
        <taxon>Ditrysia</taxon>
        <taxon>Papilionoidea</taxon>
        <taxon>Papilionidae</taxon>
        <taxon>Papilioninae</taxon>
        <taxon>Iphiclides</taxon>
    </lineage>
</organism>
<name>A0ABN8J233_9NEOP</name>